<evidence type="ECO:0000259" key="16">
    <source>
        <dbReference type="PROSITE" id="PS50862"/>
    </source>
</evidence>
<evidence type="ECO:0000256" key="7">
    <source>
        <dbReference type="ARBA" id="ARBA00022840"/>
    </source>
</evidence>
<dbReference type="GO" id="GO:0016260">
    <property type="term" value="P:selenocysteine biosynthetic process"/>
    <property type="evidence" value="ECO:0007669"/>
    <property type="project" value="UniProtKB-UniRule"/>
</dbReference>
<keyword evidence="15" id="KW-0175">Coiled coil</keyword>
<organism evidence="17 18">
    <name type="scientific">Micavibrio aeruginosavorus</name>
    <dbReference type="NCBI Taxonomy" id="349221"/>
    <lineage>
        <taxon>Bacteria</taxon>
        <taxon>Pseudomonadati</taxon>
        <taxon>Bdellovibrionota</taxon>
        <taxon>Bdellovibrionia</taxon>
        <taxon>Bdellovibrionales</taxon>
        <taxon>Pseudobdellovibrionaceae</taxon>
        <taxon>Micavibrio</taxon>
    </lineage>
</organism>
<feature type="binding site" evidence="12 13">
    <location>
        <position position="282"/>
    </location>
    <ligand>
        <name>L-serine</name>
        <dbReference type="ChEBI" id="CHEBI:33384"/>
    </ligand>
</feature>
<dbReference type="GO" id="GO:0005524">
    <property type="term" value="F:ATP binding"/>
    <property type="evidence" value="ECO:0007669"/>
    <property type="project" value="UniProtKB-UniRule"/>
</dbReference>
<comment type="subcellular location">
    <subcellularLocation>
        <location evidence="1 12">Cytoplasm</location>
    </subcellularLocation>
</comment>
<evidence type="ECO:0000313" key="18">
    <source>
        <dbReference type="Proteomes" id="UP000249739"/>
    </source>
</evidence>
<dbReference type="Pfam" id="PF00587">
    <property type="entry name" value="tRNA-synt_2b"/>
    <property type="match status" value="1"/>
</dbReference>
<dbReference type="Proteomes" id="UP000249739">
    <property type="component" value="Unassembled WGS sequence"/>
</dbReference>
<evidence type="ECO:0000256" key="10">
    <source>
        <dbReference type="ARBA" id="ARBA00047929"/>
    </source>
</evidence>
<evidence type="ECO:0000256" key="1">
    <source>
        <dbReference type="ARBA" id="ARBA00004496"/>
    </source>
</evidence>
<dbReference type="InterPro" id="IPR006195">
    <property type="entry name" value="aa-tRNA-synth_II"/>
</dbReference>
<keyword evidence="5 12" id="KW-0436">Ligase</keyword>
<name>A0A2W5FR83_9BACT</name>
<evidence type="ECO:0000256" key="15">
    <source>
        <dbReference type="SAM" id="Coils"/>
    </source>
</evidence>
<keyword evidence="7 12" id="KW-0067">ATP-binding</keyword>
<dbReference type="PIRSF" id="PIRSF001529">
    <property type="entry name" value="Ser-tRNA-synth_IIa"/>
    <property type="match status" value="1"/>
</dbReference>
<dbReference type="PRINTS" id="PR00981">
    <property type="entry name" value="TRNASYNTHSER"/>
</dbReference>
<dbReference type="GO" id="GO:0006434">
    <property type="term" value="P:seryl-tRNA aminoacylation"/>
    <property type="evidence" value="ECO:0007669"/>
    <property type="project" value="UniProtKB-UniRule"/>
</dbReference>
<evidence type="ECO:0000256" key="6">
    <source>
        <dbReference type="ARBA" id="ARBA00022741"/>
    </source>
</evidence>
<evidence type="ECO:0000256" key="5">
    <source>
        <dbReference type="ARBA" id="ARBA00022598"/>
    </source>
</evidence>
<evidence type="ECO:0000256" key="14">
    <source>
        <dbReference type="PIRSR" id="PIRSR001529-2"/>
    </source>
</evidence>
<dbReference type="InterPro" id="IPR042103">
    <property type="entry name" value="SerRS_1_N_sf"/>
</dbReference>
<reference evidence="17 18" key="1">
    <citation type="submission" date="2017-08" db="EMBL/GenBank/DDBJ databases">
        <title>Infants hospitalized years apart are colonized by the same room-sourced microbial strains.</title>
        <authorList>
            <person name="Brooks B."/>
            <person name="Olm M.R."/>
            <person name="Firek B.A."/>
            <person name="Baker R."/>
            <person name="Thomas B.C."/>
            <person name="Morowitz M.J."/>
            <person name="Banfield J.F."/>
        </authorList>
    </citation>
    <scope>NUCLEOTIDE SEQUENCE [LARGE SCALE GENOMIC DNA]</scope>
    <source>
        <strain evidence="17">S2_006_000_R2_64</strain>
    </source>
</reference>
<comment type="domain">
    <text evidence="12">Consists of two distinct domains, a catalytic core and a N-terminal extension that is involved in tRNA binding.</text>
</comment>
<comment type="pathway">
    <text evidence="2 12">Aminoacyl-tRNA biosynthesis; selenocysteinyl-tRNA(Sec) biosynthesis; L-seryl-tRNA(Sec) from L-serine and tRNA(Sec): step 1/1.</text>
</comment>
<dbReference type="Gene3D" id="3.30.930.10">
    <property type="entry name" value="Bira Bifunctional Protein, Domain 2"/>
    <property type="match status" value="1"/>
</dbReference>
<dbReference type="PANTHER" id="PTHR43697:SF1">
    <property type="entry name" value="SERINE--TRNA LIGASE"/>
    <property type="match status" value="1"/>
</dbReference>
<dbReference type="AlphaFoldDB" id="A0A2W5FR83"/>
<keyword evidence="8 12" id="KW-0648">Protein biosynthesis</keyword>
<evidence type="ECO:0000256" key="11">
    <source>
        <dbReference type="ARBA" id="ARBA00048823"/>
    </source>
</evidence>
<feature type="binding site" evidence="12 14">
    <location>
        <begin position="259"/>
        <end position="261"/>
    </location>
    <ligand>
        <name>ATP</name>
        <dbReference type="ChEBI" id="CHEBI:30616"/>
    </ligand>
</feature>
<dbReference type="SUPFAM" id="SSF46589">
    <property type="entry name" value="tRNA-binding arm"/>
    <property type="match status" value="1"/>
</dbReference>
<comment type="subunit">
    <text evidence="12">Homodimer. The tRNA molecule binds across the dimer.</text>
</comment>
<evidence type="ECO:0000256" key="13">
    <source>
        <dbReference type="PIRSR" id="PIRSR001529-1"/>
    </source>
</evidence>
<dbReference type="InterPro" id="IPR045864">
    <property type="entry name" value="aa-tRNA-synth_II/BPL/LPL"/>
</dbReference>
<feature type="binding site" evidence="12 14">
    <location>
        <begin position="346"/>
        <end position="349"/>
    </location>
    <ligand>
        <name>ATP</name>
        <dbReference type="ChEBI" id="CHEBI:30616"/>
    </ligand>
</feature>
<dbReference type="InterPro" id="IPR002314">
    <property type="entry name" value="aa-tRNA-synt_IIb"/>
</dbReference>
<evidence type="ECO:0000256" key="12">
    <source>
        <dbReference type="HAMAP-Rule" id="MF_00176"/>
    </source>
</evidence>
<dbReference type="EC" id="6.1.1.11" evidence="12"/>
<feature type="coiled-coil region" evidence="15">
    <location>
        <begin position="30"/>
        <end position="88"/>
    </location>
</feature>
<dbReference type="EMBL" id="QFOT01000029">
    <property type="protein sequence ID" value="PZP56337.1"/>
    <property type="molecule type" value="Genomic_DNA"/>
</dbReference>
<feature type="binding site" evidence="12">
    <location>
        <position position="382"/>
    </location>
    <ligand>
        <name>L-serine</name>
        <dbReference type="ChEBI" id="CHEBI:33384"/>
    </ligand>
</feature>
<dbReference type="InterPro" id="IPR002317">
    <property type="entry name" value="Ser-tRNA-ligase_type_1"/>
</dbReference>
<proteinExistence type="inferred from homology"/>
<dbReference type="GO" id="GO:0005737">
    <property type="term" value="C:cytoplasm"/>
    <property type="evidence" value="ECO:0007669"/>
    <property type="project" value="UniProtKB-SubCell"/>
</dbReference>
<evidence type="ECO:0000256" key="2">
    <source>
        <dbReference type="ARBA" id="ARBA00005045"/>
    </source>
</evidence>
<keyword evidence="4 12" id="KW-0963">Cytoplasm</keyword>
<dbReference type="Gene3D" id="1.10.287.40">
    <property type="entry name" value="Serine-tRNA synthetase, tRNA binding domain"/>
    <property type="match status" value="1"/>
</dbReference>
<accession>A0A2W5FR83</accession>
<evidence type="ECO:0000256" key="4">
    <source>
        <dbReference type="ARBA" id="ARBA00022490"/>
    </source>
</evidence>
<comment type="catalytic activity">
    <reaction evidence="10 12">
        <text>tRNA(Sec) + L-serine + ATP = L-seryl-tRNA(Sec) + AMP + diphosphate + H(+)</text>
        <dbReference type="Rhea" id="RHEA:42580"/>
        <dbReference type="Rhea" id="RHEA-COMP:9742"/>
        <dbReference type="Rhea" id="RHEA-COMP:10128"/>
        <dbReference type="ChEBI" id="CHEBI:15378"/>
        <dbReference type="ChEBI" id="CHEBI:30616"/>
        <dbReference type="ChEBI" id="CHEBI:33019"/>
        <dbReference type="ChEBI" id="CHEBI:33384"/>
        <dbReference type="ChEBI" id="CHEBI:78442"/>
        <dbReference type="ChEBI" id="CHEBI:78533"/>
        <dbReference type="ChEBI" id="CHEBI:456215"/>
        <dbReference type="EC" id="6.1.1.11"/>
    </reaction>
</comment>
<dbReference type="InterPro" id="IPR033729">
    <property type="entry name" value="SerRS_core"/>
</dbReference>
<dbReference type="PANTHER" id="PTHR43697">
    <property type="entry name" value="SERYL-TRNA SYNTHETASE"/>
    <property type="match status" value="1"/>
</dbReference>
<feature type="binding site" evidence="12">
    <location>
        <begin position="228"/>
        <end position="230"/>
    </location>
    <ligand>
        <name>L-serine</name>
        <dbReference type="ChEBI" id="CHEBI:33384"/>
    </ligand>
</feature>
<dbReference type="Pfam" id="PF02403">
    <property type="entry name" value="Seryl_tRNA_N"/>
    <property type="match status" value="1"/>
</dbReference>
<keyword evidence="9 12" id="KW-0030">Aminoacyl-tRNA synthetase</keyword>
<evidence type="ECO:0000256" key="3">
    <source>
        <dbReference type="ARBA" id="ARBA00010728"/>
    </source>
</evidence>
<comment type="function">
    <text evidence="12">Catalyzes the attachment of serine to tRNA(Ser). Is also able to aminoacylate tRNA(Sec) with serine, to form the misacylated tRNA L-seryl-tRNA(Sec), which will be further converted into selenocysteinyl-tRNA(Sec).</text>
</comment>
<dbReference type="InterPro" id="IPR015866">
    <property type="entry name" value="Ser-tRNA-synth_1_N"/>
</dbReference>
<evidence type="ECO:0000313" key="17">
    <source>
        <dbReference type="EMBL" id="PZP56337.1"/>
    </source>
</evidence>
<dbReference type="NCBIfam" id="TIGR00414">
    <property type="entry name" value="serS"/>
    <property type="match status" value="1"/>
</dbReference>
<evidence type="ECO:0000256" key="8">
    <source>
        <dbReference type="ARBA" id="ARBA00022917"/>
    </source>
</evidence>
<dbReference type="PROSITE" id="PS50862">
    <property type="entry name" value="AA_TRNA_LIGASE_II"/>
    <property type="match status" value="1"/>
</dbReference>
<comment type="similarity">
    <text evidence="3 12">Belongs to the class-II aminoacyl-tRNA synthetase family. Type-1 seryl-tRNA synthetase subfamily.</text>
</comment>
<sequence>MHDLRAIRENPEAFDKNWARRGLSAQTVDILRLDEQRRALQTEMQVLLQKRNELSKQIGQIKAQKGNADNLMAEVARIKEQVAALEISEQQAAEGLELILSALPNQLADDVPDGTSEDDNVEIRKYGEPKLINDIKDHVDIGENLGMMDFDTAAKMSGSRFVLLKDGLARMERALAQLMLDTHTQEHGYTECSPPLLVNDQTMYGTTQLPKFADDQFKTTRGDWLIPTAEVTLTNIVADSILDETMLPKRYTAFTPCFRQEAGSAGRDTRGIIRQHQFYKVEMVSVVLPEQSEAEHERMLGCAEAILKKLELPFRTITLCAGDIGFAARKTYDIEVWVPSQNKYREISSCSNCGDIQARRMKARVKRNGAKETEFVHTLNGSGLAVGRTLVAVMENYYDPIDGGVFIPEALQPYMNGLTKLLPPKP</sequence>
<protein>
    <recommendedName>
        <fullName evidence="12">Serine--tRNA ligase</fullName>
        <ecNumber evidence="12">6.1.1.11</ecNumber>
    </recommendedName>
    <alternativeName>
        <fullName evidence="12">Seryl-tRNA synthetase</fullName>
        <shortName evidence="12">SerRS</shortName>
    </alternativeName>
    <alternativeName>
        <fullName evidence="12">Seryl-tRNA(Ser/Sec) synthetase</fullName>
    </alternativeName>
</protein>
<dbReference type="CDD" id="cd00770">
    <property type="entry name" value="SerRS_core"/>
    <property type="match status" value="1"/>
</dbReference>
<dbReference type="HAMAP" id="MF_00176">
    <property type="entry name" value="Ser_tRNA_synth_type1"/>
    <property type="match status" value="1"/>
</dbReference>
<dbReference type="InterPro" id="IPR010978">
    <property type="entry name" value="tRNA-bd_arm"/>
</dbReference>
<feature type="binding site" evidence="13">
    <location>
        <position position="380"/>
    </location>
    <ligand>
        <name>L-serine</name>
        <dbReference type="ChEBI" id="CHEBI:33384"/>
    </ligand>
</feature>
<comment type="caution">
    <text evidence="12">Lacks conserved residue(s) required for the propagation of feature annotation.</text>
</comment>
<dbReference type="SUPFAM" id="SSF55681">
    <property type="entry name" value="Class II aaRS and biotin synthetases"/>
    <property type="match status" value="1"/>
</dbReference>
<evidence type="ECO:0000256" key="9">
    <source>
        <dbReference type="ARBA" id="ARBA00023146"/>
    </source>
</evidence>
<comment type="caution">
    <text evidence="17">The sequence shown here is derived from an EMBL/GenBank/DDBJ whole genome shotgun (WGS) entry which is preliminary data.</text>
</comment>
<keyword evidence="6 12" id="KW-0547">Nucleotide-binding</keyword>
<gene>
    <name evidence="12" type="primary">serS</name>
    <name evidence="17" type="ORF">DI586_03995</name>
</gene>
<feature type="domain" description="Aminoacyl-transfer RNA synthetases class-II family profile" evidence="16">
    <location>
        <begin position="170"/>
        <end position="408"/>
    </location>
</feature>
<comment type="catalytic activity">
    <reaction evidence="11 12">
        <text>tRNA(Ser) + L-serine + ATP = L-seryl-tRNA(Ser) + AMP + diphosphate + H(+)</text>
        <dbReference type="Rhea" id="RHEA:12292"/>
        <dbReference type="Rhea" id="RHEA-COMP:9669"/>
        <dbReference type="Rhea" id="RHEA-COMP:9703"/>
        <dbReference type="ChEBI" id="CHEBI:15378"/>
        <dbReference type="ChEBI" id="CHEBI:30616"/>
        <dbReference type="ChEBI" id="CHEBI:33019"/>
        <dbReference type="ChEBI" id="CHEBI:33384"/>
        <dbReference type="ChEBI" id="CHEBI:78442"/>
        <dbReference type="ChEBI" id="CHEBI:78533"/>
        <dbReference type="ChEBI" id="CHEBI:456215"/>
        <dbReference type="EC" id="6.1.1.11"/>
    </reaction>
</comment>
<feature type="binding site" evidence="13">
    <location>
        <position position="228"/>
    </location>
    <ligand>
        <name>L-serine</name>
        <dbReference type="ChEBI" id="CHEBI:33384"/>
    </ligand>
</feature>
<dbReference type="UniPathway" id="UPA00906">
    <property type="reaction ID" value="UER00895"/>
</dbReference>
<feature type="binding site" evidence="13">
    <location>
        <position position="259"/>
    </location>
    <ligand>
        <name>L-serine</name>
        <dbReference type="ChEBI" id="CHEBI:33384"/>
    </ligand>
</feature>
<dbReference type="GO" id="GO:0004828">
    <property type="term" value="F:serine-tRNA ligase activity"/>
    <property type="evidence" value="ECO:0007669"/>
    <property type="project" value="UniProtKB-UniRule"/>
</dbReference>